<name>A0AAU6W096_9CAUD</name>
<dbReference type="InterPro" id="IPR014895">
    <property type="entry name" value="Alginate_lyase_2"/>
</dbReference>
<sequence>MSKLFPGLKFFNLTTPEKVTIKTLDLPDYDSEFYHASAKKIQFIIPTKGPTIEHTANSTFPRCELRETLEDGTLAWWTPELFELNWLEYTVSVDDPGYEGNVIIGQIHGKGDNPPIKIQYNDQDKNGVGRIVFQSREYLGGKEIKEDILTDVKPGDKLTIRISLNSKYLLTVTINGTEFSRQLNRQSYKDDRFYFKIGGYVQTVVNSADSTGLVNLYSLDLYHGAAEVVTPPVEPEPEQPTEAELIGQELEAIETQYKLALIDLTTAKTRLNAASTRIKALTDAAERLALNTQAAEVKKALV</sequence>
<protein>
    <recommendedName>
        <fullName evidence="1">Alginate lyase 2 domain-containing protein</fullName>
    </recommendedName>
</protein>
<dbReference type="Pfam" id="PF08787">
    <property type="entry name" value="Alginate_lyase2"/>
    <property type="match status" value="1"/>
</dbReference>
<proteinExistence type="predicted"/>
<dbReference type="InterPro" id="IPR013320">
    <property type="entry name" value="ConA-like_dom_sf"/>
</dbReference>
<dbReference type="EMBL" id="PP179318">
    <property type="protein sequence ID" value="XAI70130.1"/>
    <property type="molecule type" value="Genomic_DNA"/>
</dbReference>
<organism evidence="2">
    <name type="scientific">Pseudomonas phage Nican01</name>
    <dbReference type="NCBI Taxonomy" id="3138540"/>
    <lineage>
        <taxon>Viruses</taxon>
        <taxon>Duplodnaviria</taxon>
        <taxon>Heunggongvirae</taxon>
        <taxon>Uroviricota</taxon>
        <taxon>Caudoviricetes</taxon>
        <taxon>Nickievirus</taxon>
    </lineage>
</organism>
<gene>
    <name evidence="2" type="ORF">Nican01_00117</name>
</gene>
<reference evidence="2" key="1">
    <citation type="journal article" date="2024" name="J. Gen. Virol.">
        <title>Novel phages of Pseudomonas syringae unveil numerous potential auxiliary metabolic genes.</title>
        <authorList>
            <person name="Feltin C."/>
            <person name="Garneau J.R."/>
            <person name="Morris C.E."/>
            <person name="Berard A."/>
            <person name="Torres-Barcelo C."/>
        </authorList>
    </citation>
    <scope>NUCLEOTIDE SEQUENCE</scope>
</reference>
<feature type="domain" description="Alginate lyase 2" evidence="1">
    <location>
        <begin position="10"/>
        <end position="223"/>
    </location>
</feature>
<dbReference type="Gene3D" id="2.60.120.200">
    <property type="match status" value="1"/>
</dbReference>
<accession>A0AAU6W096</accession>
<dbReference type="SUPFAM" id="SSF49899">
    <property type="entry name" value="Concanavalin A-like lectins/glucanases"/>
    <property type="match status" value="1"/>
</dbReference>
<evidence type="ECO:0000259" key="1">
    <source>
        <dbReference type="Pfam" id="PF08787"/>
    </source>
</evidence>
<evidence type="ECO:0000313" key="2">
    <source>
        <dbReference type="EMBL" id="XAI70130.1"/>
    </source>
</evidence>